<name>A0A4Z1FTZ4_9HELO</name>
<protein>
    <submittedName>
        <fullName evidence="1">Uncharacterized protein</fullName>
    </submittedName>
</protein>
<evidence type="ECO:0000313" key="2">
    <source>
        <dbReference type="Proteomes" id="UP000297910"/>
    </source>
</evidence>
<sequence>MLVERGGLKYIGDREDWIALAQCTAVRVKKSKDTALIRFWIKGSSSFRVSPGDLLRERARLDARSGECWKPSCSCHGAVYSMIGNDASILEGEHLGFGIYPTTFPTIETRKLTVDAAPLFLACGILCRSVGPDPSILICNRKIKSSLIELKGSFPESKDEYPKSDVYNTYRKFPGPEQKTERVWEEISERQKEATILLALLIDDIDTHVLEDWLDGEMEHQDLNLSVLTMQLGAKEENQKRIYKGSFAAVMVGLACHKVGNRLRSELMVLKALWRDDGLGGKWPVWMEDERVR</sequence>
<gene>
    <name evidence="1" type="ORF">BPAE_0059g00120</name>
</gene>
<accession>A0A4Z1FTZ4</accession>
<comment type="caution">
    <text evidence="1">The sequence shown here is derived from an EMBL/GenBank/DDBJ whole genome shotgun (WGS) entry which is preliminary data.</text>
</comment>
<evidence type="ECO:0000313" key="1">
    <source>
        <dbReference type="EMBL" id="TGO26442.1"/>
    </source>
</evidence>
<keyword evidence="2" id="KW-1185">Reference proteome</keyword>
<reference evidence="1 2" key="1">
    <citation type="submission" date="2017-12" db="EMBL/GenBank/DDBJ databases">
        <title>Comparative genomics of Botrytis spp.</title>
        <authorList>
            <person name="Valero-Jimenez C.A."/>
            <person name="Tapia P."/>
            <person name="Veloso J."/>
            <person name="Silva-Moreno E."/>
            <person name="Staats M."/>
            <person name="Valdes J.H."/>
            <person name="Van Kan J.A.L."/>
        </authorList>
    </citation>
    <scope>NUCLEOTIDE SEQUENCE [LARGE SCALE GENOMIC DNA]</scope>
    <source>
        <strain evidence="1 2">Bp0003</strain>
    </source>
</reference>
<organism evidence="1 2">
    <name type="scientific">Botrytis paeoniae</name>
    <dbReference type="NCBI Taxonomy" id="278948"/>
    <lineage>
        <taxon>Eukaryota</taxon>
        <taxon>Fungi</taxon>
        <taxon>Dikarya</taxon>
        <taxon>Ascomycota</taxon>
        <taxon>Pezizomycotina</taxon>
        <taxon>Leotiomycetes</taxon>
        <taxon>Helotiales</taxon>
        <taxon>Sclerotiniaceae</taxon>
        <taxon>Botrytis</taxon>
    </lineage>
</organism>
<dbReference type="AlphaFoldDB" id="A0A4Z1FTZ4"/>
<dbReference type="Proteomes" id="UP000297910">
    <property type="component" value="Unassembled WGS sequence"/>
</dbReference>
<proteinExistence type="predicted"/>
<dbReference type="EMBL" id="PQXI01000059">
    <property type="protein sequence ID" value="TGO26442.1"/>
    <property type="molecule type" value="Genomic_DNA"/>
</dbReference>